<evidence type="ECO:0000256" key="13">
    <source>
        <dbReference type="ARBA" id="ARBA00074306"/>
    </source>
</evidence>
<evidence type="ECO:0000313" key="21">
    <source>
        <dbReference type="Proteomes" id="UP000199159"/>
    </source>
</evidence>
<evidence type="ECO:0000256" key="16">
    <source>
        <dbReference type="SAM" id="Phobius"/>
    </source>
</evidence>
<dbReference type="Gene3D" id="3.30.565.10">
    <property type="entry name" value="Histidine kinase-like ATPase, C-terminal domain"/>
    <property type="match status" value="1"/>
</dbReference>
<dbReference type="InterPro" id="IPR036890">
    <property type="entry name" value="HATPase_C_sf"/>
</dbReference>
<feature type="domain" description="Histidine kinase" evidence="17">
    <location>
        <begin position="512"/>
        <end position="739"/>
    </location>
</feature>
<dbReference type="InterPro" id="IPR003661">
    <property type="entry name" value="HisK_dim/P_dom"/>
</dbReference>
<dbReference type="PRINTS" id="PR00344">
    <property type="entry name" value="BCTRLSENSOR"/>
</dbReference>
<evidence type="ECO:0000256" key="2">
    <source>
        <dbReference type="ARBA" id="ARBA00004651"/>
    </source>
</evidence>
<dbReference type="PROSITE" id="PS50885">
    <property type="entry name" value="HAMP"/>
    <property type="match status" value="1"/>
</dbReference>
<evidence type="ECO:0000256" key="6">
    <source>
        <dbReference type="ARBA" id="ARBA00022553"/>
    </source>
</evidence>
<evidence type="ECO:0000256" key="15">
    <source>
        <dbReference type="SAM" id="Coils"/>
    </source>
</evidence>
<dbReference type="CDD" id="cd00082">
    <property type="entry name" value="HisKA"/>
    <property type="match status" value="1"/>
</dbReference>
<keyword evidence="6 14" id="KW-0597">Phosphoprotein</keyword>
<dbReference type="InterPro" id="IPR001789">
    <property type="entry name" value="Sig_transdc_resp-reg_receiver"/>
</dbReference>
<accession>A0A1H0WD31</accession>
<dbReference type="PANTHER" id="PTHR45339">
    <property type="entry name" value="HYBRID SIGNAL TRANSDUCTION HISTIDINE KINASE J"/>
    <property type="match status" value="1"/>
</dbReference>
<dbReference type="InterPro" id="IPR029016">
    <property type="entry name" value="GAF-like_dom_sf"/>
</dbReference>
<dbReference type="Proteomes" id="UP000199159">
    <property type="component" value="Unassembled WGS sequence"/>
</dbReference>
<dbReference type="Gene3D" id="1.10.287.130">
    <property type="match status" value="1"/>
</dbReference>
<dbReference type="Pfam" id="PF00072">
    <property type="entry name" value="Response_reg"/>
    <property type="match status" value="1"/>
</dbReference>
<comment type="similarity">
    <text evidence="3">In the N-terminal section; belongs to the phytochrome family.</text>
</comment>
<evidence type="ECO:0000256" key="10">
    <source>
        <dbReference type="ARBA" id="ARBA00022840"/>
    </source>
</evidence>
<dbReference type="CDD" id="cd06225">
    <property type="entry name" value="HAMP"/>
    <property type="match status" value="1"/>
</dbReference>
<feature type="coiled-coil region" evidence="15">
    <location>
        <begin position="433"/>
        <end position="498"/>
    </location>
</feature>
<dbReference type="Pfam" id="PF00672">
    <property type="entry name" value="HAMP"/>
    <property type="match status" value="1"/>
</dbReference>
<comment type="catalytic activity">
    <reaction evidence="1">
        <text>ATP + protein L-histidine = ADP + protein N-phospho-L-histidine.</text>
        <dbReference type="EC" id="2.7.13.3"/>
    </reaction>
</comment>
<evidence type="ECO:0000256" key="5">
    <source>
        <dbReference type="ARBA" id="ARBA00022475"/>
    </source>
</evidence>
<dbReference type="GO" id="GO:0005524">
    <property type="term" value="F:ATP binding"/>
    <property type="evidence" value="ECO:0007669"/>
    <property type="project" value="UniProtKB-KW"/>
</dbReference>
<keyword evidence="15" id="KW-0175">Coiled coil</keyword>
<feature type="transmembrane region" description="Helical" evidence="16">
    <location>
        <begin position="7"/>
        <end position="29"/>
    </location>
</feature>
<evidence type="ECO:0000259" key="18">
    <source>
        <dbReference type="PROSITE" id="PS50110"/>
    </source>
</evidence>
<dbReference type="PROSITE" id="PS50110">
    <property type="entry name" value="RESPONSE_REGULATORY"/>
    <property type="match status" value="1"/>
</dbReference>
<feature type="domain" description="Response regulatory" evidence="18">
    <location>
        <begin position="786"/>
        <end position="903"/>
    </location>
</feature>
<dbReference type="SUPFAM" id="SSF47384">
    <property type="entry name" value="Homodimeric domain of signal transducing histidine kinase"/>
    <property type="match status" value="1"/>
</dbReference>
<dbReference type="EMBL" id="FNJU01000010">
    <property type="protein sequence ID" value="SDP88441.1"/>
    <property type="molecule type" value="Genomic_DNA"/>
</dbReference>
<dbReference type="Gene3D" id="3.30.450.40">
    <property type="match status" value="1"/>
</dbReference>
<dbReference type="InterPro" id="IPR011006">
    <property type="entry name" value="CheY-like_superfamily"/>
</dbReference>
<dbReference type="EC" id="2.7.13.3" evidence="4"/>
<feature type="transmembrane region" description="Helical" evidence="16">
    <location>
        <begin position="185"/>
        <end position="205"/>
    </location>
</feature>
<dbReference type="FunFam" id="3.30.565.10:FF:000010">
    <property type="entry name" value="Sensor histidine kinase RcsC"/>
    <property type="match status" value="1"/>
</dbReference>
<dbReference type="InterPro" id="IPR024478">
    <property type="entry name" value="HlyB_4HB_MCP"/>
</dbReference>
<dbReference type="Gene3D" id="6.10.340.10">
    <property type="match status" value="1"/>
</dbReference>
<dbReference type="Gene3D" id="3.40.50.2300">
    <property type="match status" value="1"/>
</dbReference>
<dbReference type="SUPFAM" id="SSF55874">
    <property type="entry name" value="ATPase domain of HSP90 chaperone/DNA topoisomerase II/histidine kinase"/>
    <property type="match status" value="1"/>
</dbReference>
<dbReference type="SMART" id="SM00388">
    <property type="entry name" value="HisKA"/>
    <property type="match status" value="1"/>
</dbReference>
<dbReference type="InterPro" id="IPR003594">
    <property type="entry name" value="HATPase_dom"/>
</dbReference>
<dbReference type="Pfam" id="PF02518">
    <property type="entry name" value="HATPase_c"/>
    <property type="match status" value="1"/>
</dbReference>
<evidence type="ECO:0000313" key="20">
    <source>
        <dbReference type="EMBL" id="SDP88441.1"/>
    </source>
</evidence>
<dbReference type="SMART" id="SM00387">
    <property type="entry name" value="HATPase_c"/>
    <property type="match status" value="1"/>
</dbReference>
<keyword evidence="10" id="KW-0067">ATP-binding</keyword>
<dbReference type="SUPFAM" id="SSF52172">
    <property type="entry name" value="CheY-like"/>
    <property type="match status" value="1"/>
</dbReference>
<keyword evidence="12 16" id="KW-0472">Membrane</keyword>
<dbReference type="OrthoDB" id="9790669at2"/>
<dbReference type="InterPro" id="IPR003660">
    <property type="entry name" value="HAMP_dom"/>
</dbReference>
<evidence type="ECO:0000256" key="12">
    <source>
        <dbReference type="ARBA" id="ARBA00023136"/>
    </source>
</evidence>
<dbReference type="SMART" id="SM00304">
    <property type="entry name" value="HAMP"/>
    <property type="match status" value="1"/>
</dbReference>
<feature type="domain" description="HAMP" evidence="19">
    <location>
        <begin position="206"/>
        <end position="259"/>
    </location>
</feature>
<feature type="modified residue" description="4-aspartylphosphate" evidence="14">
    <location>
        <position position="836"/>
    </location>
</feature>
<keyword evidence="8" id="KW-0547">Nucleotide-binding</keyword>
<dbReference type="InterPro" id="IPR005467">
    <property type="entry name" value="His_kinase_dom"/>
</dbReference>
<dbReference type="GO" id="GO:0000155">
    <property type="term" value="F:phosphorelay sensor kinase activity"/>
    <property type="evidence" value="ECO:0007669"/>
    <property type="project" value="InterPro"/>
</dbReference>
<dbReference type="Pfam" id="PF00512">
    <property type="entry name" value="HisKA"/>
    <property type="match status" value="1"/>
</dbReference>
<dbReference type="PROSITE" id="PS50109">
    <property type="entry name" value="HIS_KIN"/>
    <property type="match status" value="1"/>
</dbReference>
<keyword evidence="7" id="KW-0808">Transferase</keyword>
<dbReference type="SMART" id="SM00448">
    <property type="entry name" value="REC"/>
    <property type="match status" value="1"/>
</dbReference>
<comment type="subcellular location">
    <subcellularLocation>
        <location evidence="2">Cell membrane</location>
        <topology evidence="2">Multi-pass membrane protein</topology>
    </subcellularLocation>
</comment>
<keyword evidence="21" id="KW-1185">Reference proteome</keyword>
<dbReference type="RefSeq" id="WP_090857229.1">
    <property type="nucleotide sequence ID" value="NZ_FNJU01000010.1"/>
</dbReference>
<keyword evidence="9 20" id="KW-0418">Kinase</keyword>
<gene>
    <name evidence="20" type="ORF">SAMN05216565_110108</name>
</gene>
<dbReference type="PANTHER" id="PTHR45339:SF1">
    <property type="entry name" value="HYBRID SIGNAL TRANSDUCTION HISTIDINE KINASE J"/>
    <property type="match status" value="1"/>
</dbReference>
<dbReference type="InterPro" id="IPR004358">
    <property type="entry name" value="Sig_transdc_His_kin-like_C"/>
</dbReference>
<dbReference type="Pfam" id="PF13185">
    <property type="entry name" value="GAF_2"/>
    <property type="match status" value="1"/>
</dbReference>
<evidence type="ECO:0000256" key="8">
    <source>
        <dbReference type="ARBA" id="ARBA00022741"/>
    </source>
</evidence>
<sequence>MKFRTRLYLGFGIVMVVMMIVLAIVLNLLSLQNKQMDEIVQDRYEKIRLLNNISTQVGIIGRELDDITLNQQFTPDRESIIKIEAANGEIDQRINTLEQLLKVERAVLVFVDLKEELSNYQEIVDHFLLNENIDITSDLQLRVVEAQSKRTELLTILDDLIVIQEEIMDETLQQSTIVYNSGVRYVLISTIIGILVGLISIVFIVRGITARLNRVKNVMDSIDYQAEVFPRVNVITNDEIGEIATAYNEMASALEMHERAEREYLEDIEEQHWLKTKTTELSTMTQGITELGVLGKQYIQSLAQIVGATHGVIFTRNSSEQGEFFTRLATYAYSDSLNQRTEEIKLGEGLIGQAAVSQETIILENVPEDYVKISSGLGETKPSTIMIVPSSLEDEVLAVIELASIKQFTEVEQELIKEASHQLGVIINRIEKLLQVKRLLEESQTLNEELQTQSEELQMQQEELRTMNDELEAHYRNSELKTKELERYKLDLEEKNKEVVLGSKYKSEFLANMSHELRTPLNSLIILAQMLYENKDGNLTEKQVEYATTIFSSGNDLLRLINDILDLSKIESGMADMVQGEVVLEDVLSLAERQFAPIAKKKGIELELIKQEMIPSIIYSDEQRISQIVKNLLSNAFKFTEKGKVMLELGKRMMNEGSIQKEFLTFAVTDSGLGIPKDKQGLIFEAFRQADGTTSRKYGGTGLGLSISKELADLLGGYITLESTEGIGSTFTFYLPINEEQTSDTQSPSEDESQTEVATATELIESQKDDNMTTMPIIEDSLMGKKVLVVDDDMRNVFALTSALELNGMNVIFSENGKEALSMLPEHQDVDIILMDIMMPEMDGYEAMQNIRHMEMFKTIPIIALTAKAMKYDRQKCIDAGASDYISKPVNLEQLMSLLKVWLHK</sequence>
<evidence type="ECO:0000256" key="14">
    <source>
        <dbReference type="PROSITE-ProRule" id="PRU00169"/>
    </source>
</evidence>
<keyword evidence="11" id="KW-0902">Two-component regulatory system</keyword>
<dbReference type="GO" id="GO:0005886">
    <property type="term" value="C:plasma membrane"/>
    <property type="evidence" value="ECO:0007669"/>
    <property type="project" value="UniProtKB-SubCell"/>
</dbReference>
<evidence type="ECO:0000256" key="7">
    <source>
        <dbReference type="ARBA" id="ARBA00022679"/>
    </source>
</evidence>
<keyword evidence="5" id="KW-1003">Cell membrane</keyword>
<reference evidence="21" key="1">
    <citation type="submission" date="2016-10" db="EMBL/GenBank/DDBJ databases">
        <authorList>
            <person name="Varghese N."/>
            <person name="Submissions S."/>
        </authorList>
    </citation>
    <scope>NUCLEOTIDE SEQUENCE [LARGE SCALE GENOMIC DNA]</scope>
    <source>
        <strain evidence="21">IBRC-M10078</strain>
    </source>
</reference>
<dbReference type="InterPro" id="IPR003018">
    <property type="entry name" value="GAF"/>
</dbReference>
<evidence type="ECO:0000256" key="9">
    <source>
        <dbReference type="ARBA" id="ARBA00022777"/>
    </source>
</evidence>
<organism evidence="20 21">
    <name type="scientific">Litchfieldia salsa</name>
    <dbReference type="NCBI Taxonomy" id="930152"/>
    <lineage>
        <taxon>Bacteria</taxon>
        <taxon>Bacillati</taxon>
        <taxon>Bacillota</taxon>
        <taxon>Bacilli</taxon>
        <taxon>Bacillales</taxon>
        <taxon>Bacillaceae</taxon>
        <taxon>Litchfieldia</taxon>
    </lineage>
</organism>
<evidence type="ECO:0000256" key="3">
    <source>
        <dbReference type="ARBA" id="ARBA00006402"/>
    </source>
</evidence>
<dbReference type="CDD" id="cd16922">
    <property type="entry name" value="HATPase_EvgS-ArcB-TorS-like"/>
    <property type="match status" value="1"/>
</dbReference>
<dbReference type="AlphaFoldDB" id="A0A1H0WD31"/>
<dbReference type="STRING" id="930152.SAMN05216565_110108"/>
<dbReference type="SMART" id="SM00065">
    <property type="entry name" value="GAF"/>
    <property type="match status" value="1"/>
</dbReference>
<dbReference type="InterPro" id="IPR036097">
    <property type="entry name" value="HisK_dim/P_sf"/>
</dbReference>
<evidence type="ECO:0000256" key="4">
    <source>
        <dbReference type="ARBA" id="ARBA00012438"/>
    </source>
</evidence>
<evidence type="ECO:0000259" key="19">
    <source>
        <dbReference type="PROSITE" id="PS50885"/>
    </source>
</evidence>
<dbReference type="Pfam" id="PF12729">
    <property type="entry name" value="4HB_MCP_1"/>
    <property type="match status" value="1"/>
</dbReference>
<proteinExistence type="inferred from homology"/>
<evidence type="ECO:0000256" key="1">
    <source>
        <dbReference type="ARBA" id="ARBA00000085"/>
    </source>
</evidence>
<evidence type="ECO:0000259" key="17">
    <source>
        <dbReference type="PROSITE" id="PS50109"/>
    </source>
</evidence>
<keyword evidence="16" id="KW-0812">Transmembrane</keyword>
<keyword evidence="16" id="KW-1133">Transmembrane helix</keyword>
<name>A0A1H0WD31_9BACI</name>
<evidence type="ECO:0000256" key="11">
    <source>
        <dbReference type="ARBA" id="ARBA00023012"/>
    </source>
</evidence>
<dbReference type="CDD" id="cd17546">
    <property type="entry name" value="REC_hyHK_CKI1_RcsC-like"/>
    <property type="match status" value="1"/>
</dbReference>
<protein>
    <recommendedName>
        <fullName evidence="13">Circadian input-output histidine kinase CikA</fullName>
        <ecNumber evidence="4">2.7.13.3</ecNumber>
    </recommendedName>
</protein>
<dbReference type="SUPFAM" id="SSF55781">
    <property type="entry name" value="GAF domain-like"/>
    <property type="match status" value="1"/>
</dbReference>